<name>A0A368L7H0_9BURK</name>
<evidence type="ECO:0000256" key="2">
    <source>
        <dbReference type="RuleBase" id="RU003613"/>
    </source>
</evidence>
<keyword evidence="1" id="KW-0131">Cell cycle</keyword>
<dbReference type="AlphaFoldDB" id="A0A368L7H0"/>
<dbReference type="InterPro" id="IPR007449">
    <property type="entry name" value="ZipA_FtsZ-bd_C"/>
</dbReference>
<dbReference type="EMBL" id="QPGB01000001">
    <property type="protein sequence ID" value="RCS59564.1"/>
    <property type="molecule type" value="Genomic_DNA"/>
</dbReference>
<keyword evidence="5" id="KW-1185">Reference proteome</keyword>
<accession>A0A368L7H0</accession>
<dbReference type="Proteomes" id="UP000252357">
    <property type="component" value="Unassembled WGS sequence"/>
</dbReference>
<evidence type="ECO:0000313" key="5">
    <source>
        <dbReference type="Proteomes" id="UP000252357"/>
    </source>
</evidence>
<dbReference type="Gene3D" id="3.30.1400.10">
    <property type="entry name" value="ZipA, C-terminal FtsZ-binding domain"/>
    <property type="match status" value="1"/>
</dbReference>
<sequence length="487" mass="52869">MMELQLVLLGVGLLVIAGVWGYNWWQERKLRKQLQTAFGGAGAAHHDALLDDVAGGRKQFDLHPNTFGSTTPVDYEQMAEAPAYRRTDNTLPSQIAEELAIAGALSEPIGPLKTISEPDLRENSPASASLSDVLPTVTATQVLGPNTLQRAYADTVPIEDMSNPDLDALEAAIAHAHHSHVSKVARTAGELRSEPRLSAIDQADKAFTQDHVASKASAERRVATGSGVLDPIIDCIIQATPARSISGDHLIVLAQRYRHAGSKPIVMEGLQAQPDGTACWTRPRPGDVYTALRIGVLLANRNGPLNAIEFSDFIQVVDRLGDELDFLPHHPDMQETLSLAQAMDQICARVDIQMGLNIMIPNNNFNLATLQSLLEGEGCTPRPDGKYAWLDEHGRVLFVIAVNVVAPQFSFQLDLPRVPAHSRPFSRMTEKAKALAAKVEGVLVDDNQRPLSELALNNISQQLGLLYEEMEKAAIPAGSPLATRLFT</sequence>
<keyword evidence="2" id="KW-0472">Membrane</keyword>
<comment type="subcellular location">
    <subcellularLocation>
        <location evidence="2">Cell inner membrane</location>
        <topology evidence="2">Single-pass type I membrane protein</topology>
    </subcellularLocation>
</comment>
<dbReference type="GO" id="GO:0090529">
    <property type="term" value="P:cell septum assembly"/>
    <property type="evidence" value="ECO:0007669"/>
    <property type="project" value="InterPro"/>
</dbReference>
<dbReference type="InterPro" id="IPR036765">
    <property type="entry name" value="ZipA_FtsZ-bd_C_sf"/>
</dbReference>
<comment type="caution">
    <text evidence="4">The sequence shown here is derived from an EMBL/GenBank/DDBJ whole genome shotgun (WGS) entry which is preliminary data.</text>
</comment>
<proteinExistence type="inferred from homology"/>
<gene>
    <name evidence="4" type="ORF">DU000_02245</name>
</gene>
<dbReference type="GO" id="GO:0005886">
    <property type="term" value="C:plasma membrane"/>
    <property type="evidence" value="ECO:0007669"/>
    <property type="project" value="UniProtKB-SubCell"/>
</dbReference>
<comment type="function">
    <text evidence="1">Essential cell division protein that stabilizes the FtsZ protofilaments by cross-linking them and that serves as a cytoplasmic membrane anchor for the Z ring. Also required for the recruitment to the septal ring of downstream cell division proteins.</text>
</comment>
<keyword evidence="2" id="KW-0997">Cell inner membrane</keyword>
<keyword evidence="1" id="KW-0132">Cell division</keyword>
<feature type="domain" description="ZipA C-terminal FtsZ-binding" evidence="3">
    <location>
        <begin position="350"/>
        <end position="463"/>
    </location>
</feature>
<comment type="similarity">
    <text evidence="1">Belongs to the ZipA family.</text>
</comment>
<evidence type="ECO:0000256" key="1">
    <source>
        <dbReference type="RuleBase" id="RU003612"/>
    </source>
</evidence>
<protein>
    <recommendedName>
        <fullName evidence="1">Cell division protein ZipA</fullName>
    </recommendedName>
</protein>
<dbReference type="OrthoDB" id="8521018at2"/>
<evidence type="ECO:0000259" key="3">
    <source>
        <dbReference type="SMART" id="SM00771"/>
    </source>
</evidence>
<reference evidence="4 5" key="1">
    <citation type="journal article" date="2018" name="Int. J. Syst. Evol. Microbiol.">
        <title>Parvibium lacunae gen. nov., sp. nov., a new member of the family Alcaligenaceae isolated from a freshwater pond.</title>
        <authorList>
            <person name="Chen W.M."/>
            <person name="Xie P.B."/>
            <person name="Hsu M.Y."/>
            <person name="Sheu S.Y."/>
        </authorList>
    </citation>
    <scope>NUCLEOTIDE SEQUENCE [LARGE SCALE GENOMIC DNA]</scope>
    <source>
        <strain evidence="4 5">KMB9</strain>
    </source>
</reference>
<dbReference type="RefSeq" id="WP_114401714.1">
    <property type="nucleotide sequence ID" value="NZ_QPGB01000001.1"/>
</dbReference>
<organism evidence="4 5">
    <name type="scientific">Parvibium lacunae</name>
    <dbReference type="NCBI Taxonomy" id="1888893"/>
    <lineage>
        <taxon>Bacteria</taxon>
        <taxon>Pseudomonadati</taxon>
        <taxon>Pseudomonadota</taxon>
        <taxon>Betaproteobacteria</taxon>
        <taxon>Burkholderiales</taxon>
        <taxon>Alcaligenaceae</taxon>
        <taxon>Parvibium</taxon>
    </lineage>
</organism>
<dbReference type="Pfam" id="PF04354">
    <property type="entry name" value="ZipA_C"/>
    <property type="match status" value="1"/>
</dbReference>
<dbReference type="SUPFAM" id="SSF64383">
    <property type="entry name" value="Cell-division protein ZipA, C-terminal domain"/>
    <property type="match status" value="1"/>
</dbReference>
<keyword evidence="2" id="KW-1003">Cell membrane</keyword>
<keyword evidence="2" id="KW-0812">Transmembrane</keyword>
<dbReference type="SMART" id="SM00771">
    <property type="entry name" value="ZipA_C"/>
    <property type="match status" value="1"/>
</dbReference>
<evidence type="ECO:0000313" key="4">
    <source>
        <dbReference type="EMBL" id="RCS59564.1"/>
    </source>
</evidence>